<evidence type="ECO:0000313" key="4">
    <source>
        <dbReference type="Proteomes" id="UP000525298"/>
    </source>
</evidence>
<dbReference type="InterPro" id="IPR008040">
    <property type="entry name" value="Hydant_A_N"/>
</dbReference>
<reference evidence="3 4" key="1">
    <citation type="submission" date="2020-07" db="EMBL/GenBank/DDBJ databases">
        <title>Genomic Encyclopedia of Type Strains, Phase IV (KMG-IV): sequencing the most valuable type-strain genomes for metagenomic binning, comparative biology and taxonomic classification.</title>
        <authorList>
            <person name="Goeker M."/>
        </authorList>
    </citation>
    <scope>NUCLEOTIDE SEQUENCE [LARGE SCALE GENOMIC DNA]</scope>
    <source>
        <strain evidence="3 4">DSM 17721</strain>
    </source>
</reference>
<evidence type="ECO:0000259" key="1">
    <source>
        <dbReference type="Pfam" id="PF01968"/>
    </source>
</evidence>
<name>A0A7W0HJ91_9BACT</name>
<dbReference type="Pfam" id="PF05378">
    <property type="entry name" value="Hydant_A_N"/>
    <property type="match status" value="1"/>
</dbReference>
<dbReference type="InterPro" id="IPR043129">
    <property type="entry name" value="ATPase_NBD"/>
</dbReference>
<organism evidence="3 4">
    <name type="scientific">Desulfosalsimonas propionicica</name>
    <dbReference type="NCBI Taxonomy" id="332175"/>
    <lineage>
        <taxon>Bacteria</taxon>
        <taxon>Pseudomonadati</taxon>
        <taxon>Thermodesulfobacteriota</taxon>
        <taxon>Desulfobacteria</taxon>
        <taxon>Desulfobacterales</taxon>
        <taxon>Desulfosalsimonadaceae</taxon>
        <taxon>Desulfosalsimonas</taxon>
    </lineage>
</organism>
<accession>A0A7W0HJ91</accession>
<dbReference type="SUPFAM" id="SSF53067">
    <property type="entry name" value="Actin-like ATPase domain"/>
    <property type="match status" value="2"/>
</dbReference>
<protein>
    <submittedName>
        <fullName evidence="3">N-methylhydantoinase A/oxoprolinase/acetone carboxylase beta subunit</fullName>
    </submittedName>
</protein>
<dbReference type="GO" id="GO:0006749">
    <property type="term" value="P:glutathione metabolic process"/>
    <property type="evidence" value="ECO:0007669"/>
    <property type="project" value="TreeGrafter"/>
</dbReference>
<dbReference type="Gene3D" id="3.30.420.40">
    <property type="match status" value="1"/>
</dbReference>
<proteinExistence type="predicted"/>
<gene>
    <name evidence="3" type="ORF">HNR65_000150</name>
</gene>
<dbReference type="Proteomes" id="UP000525298">
    <property type="component" value="Unassembled WGS sequence"/>
</dbReference>
<evidence type="ECO:0000259" key="2">
    <source>
        <dbReference type="Pfam" id="PF05378"/>
    </source>
</evidence>
<dbReference type="PANTHER" id="PTHR11365">
    <property type="entry name" value="5-OXOPROLINASE RELATED"/>
    <property type="match status" value="1"/>
</dbReference>
<dbReference type="InterPro" id="IPR045079">
    <property type="entry name" value="Oxoprolinase-like"/>
</dbReference>
<feature type="domain" description="Hydantoinase A/oxoprolinase" evidence="1">
    <location>
        <begin position="214"/>
        <end position="494"/>
    </location>
</feature>
<keyword evidence="4" id="KW-1185">Reference proteome</keyword>
<dbReference type="Pfam" id="PF01968">
    <property type="entry name" value="Hydantoinase_A"/>
    <property type="match status" value="1"/>
</dbReference>
<dbReference type="GO" id="GO:0005829">
    <property type="term" value="C:cytosol"/>
    <property type="evidence" value="ECO:0007669"/>
    <property type="project" value="TreeGrafter"/>
</dbReference>
<dbReference type="PANTHER" id="PTHR11365:SF2">
    <property type="entry name" value="5-OXOPROLINASE"/>
    <property type="match status" value="1"/>
</dbReference>
<dbReference type="GO" id="GO:0017168">
    <property type="term" value="F:5-oxoprolinase (ATP-hydrolyzing) activity"/>
    <property type="evidence" value="ECO:0007669"/>
    <property type="project" value="TreeGrafter"/>
</dbReference>
<dbReference type="AlphaFoldDB" id="A0A7W0HJ91"/>
<evidence type="ECO:0000313" key="3">
    <source>
        <dbReference type="EMBL" id="MBA2879843.1"/>
    </source>
</evidence>
<feature type="domain" description="Hydantoinase/oxoprolinase N-terminal" evidence="2">
    <location>
        <begin position="39"/>
        <end position="193"/>
    </location>
</feature>
<dbReference type="InterPro" id="IPR002821">
    <property type="entry name" value="Hydantoinase_A"/>
</dbReference>
<dbReference type="EMBL" id="JACDUS010000001">
    <property type="protein sequence ID" value="MBA2879843.1"/>
    <property type="molecule type" value="Genomic_DNA"/>
</dbReference>
<comment type="caution">
    <text evidence="3">The sequence shown here is derived from an EMBL/GenBank/DDBJ whole genome shotgun (WGS) entry which is preliminary data.</text>
</comment>
<sequence length="605" mass="66040">MIRLTTMIISVSNVRDTHCPARRRIRRNDPIDQGQTMIIGLDVGGTHTDVVLVGENGLERRIKVPTDTSALFDAVFSGLEHITRDIDISQISHAVLSTTLTTNAIVQDKLPAVGIIVTCGPGIDPEYFRTCEHYYRVAGAMDHSGREIVKLDEKAVEDAAARMRDAGIEYVGVVGKFSIRNPAHEIRIREIISPMFQKVFLGHNVSGNFSFPRRITTAFLNASVYPLHKRFFEAVRQSLDKKGIQIPIYILKADGGTMDFETSIDFPGQSILSGPAASVMGSIGFATGDQETIVLDIGGTTTDMAVLINGVPVLAPYGIEIAEHKTLIRALHSYSVGLGGDSTVRVEHGHLFIGPDRTGPAMAYGGPEPTPTDALFVLGKAQNGDREKAEKGIEAIAQLLGISTAETARRIFDQTCREILDSARQMVSLINSRPVYTVREALHGHRIKPARLLVLGGPAPMFAENFTAVSDYQVSVVPHWDVANAVGTALSRTTCEVTLFADTYKLEASAPEEMFVQALKPGFTMADAKEMATELLEKKALREGASSGDLVTDVTEALEFNMVRDFRMIGKNIRIKVQVRPGLIGQYEKIIAQIKKQSRNGENPC</sequence>